<dbReference type="PANTHER" id="PTHR14149">
    <property type="entry name" value="RAS GTPASE-ACTIVATING PROTEIN WITH IQ MOTIF"/>
    <property type="match status" value="1"/>
</dbReference>
<dbReference type="GO" id="GO:0005516">
    <property type="term" value="F:calmodulin binding"/>
    <property type="evidence" value="ECO:0007669"/>
    <property type="project" value="TreeGrafter"/>
</dbReference>
<reference evidence="2 3" key="1">
    <citation type="submission" date="2019-06" db="EMBL/GenBank/DDBJ databases">
        <title>A chromosome-scale genome assembly of the European perch, Perca fluviatilis.</title>
        <authorList>
            <person name="Roques C."/>
            <person name="Zahm M."/>
            <person name="Cabau C."/>
            <person name="Klopp C."/>
            <person name="Bouchez O."/>
            <person name="Donnadieu C."/>
            <person name="Kuhl H."/>
            <person name="Gislard M."/>
            <person name="Guendouz S."/>
            <person name="Journot L."/>
            <person name="Haffray P."/>
            <person name="Bestin A."/>
            <person name="Morvezen R."/>
            <person name="Feron R."/>
            <person name="Wen M."/>
            <person name="Jouanno E."/>
            <person name="Herpin A."/>
            <person name="Schartl M."/>
            <person name="Postlethwait J."/>
            <person name="Schaerlinger B."/>
            <person name="Chardard D."/>
            <person name="Lecocq T."/>
            <person name="Poncet C."/>
            <person name="Jaffrelo L."/>
            <person name="Lampietro C."/>
            <person name="Guiguen Y."/>
        </authorList>
    </citation>
    <scope>NUCLEOTIDE SEQUENCE [LARGE SCALE GENOMIC DNA]</scope>
    <source>
        <tissue evidence="2">Blood</tissue>
    </source>
</reference>
<name>A0A6A5F943_PERFL</name>
<dbReference type="InterPro" id="IPR000593">
    <property type="entry name" value="RasGAP_C"/>
</dbReference>
<dbReference type="SUPFAM" id="SSF143885">
    <property type="entry name" value="RGC domain-like"/>
    <property type="match status" value="1"/>
</dbReference>
<dbReference type="GO" id="GO:0005096">
    <property type="term" value="F:GTPase activator activity"/>
    <property type="evidence" value="ECO:0007669"/>
    <property type="project" value="TreeGrafter"/>
</dbReference>
<dbReference type="AlphaFoldDB" id="A0A6A5F943"/>
<dbReference type="EMBL" id="VHII01000007">
    <property type="protein sequence ID" value="KAF1388588.1"/>
    <property type="molecule type" value="Genomic_DNA"/>
</dbReference>
<proteinExistence type="predicted"/>
<accession>A0A6A5F943</accession>
<sequence length="282" mass="32332">MTLIVTQRAFCSSGESSSSADPGSEVSLTLTNKFDIFNESEDRPDARGLEVCHDWLIQRRARQDARTPDKMKTNESLVANGNLSLEEKKRKILRCLRRLEGLGVLRAPNPEDQILQTIAKDIRQQRVHRQRRGVELQKLRQTLSSLQDKSSFHSQQVDYYRHYITSCLDHLTHSSKSTNKKKLPALSNAAARLQEKGVLVEIQDLPATQFKNVVFDIVPGPEKGTFNVKARFLGIEMEEFPLKYQDLLQLQYEGVAVMKMFDKAKINVNLLIFLLNKKFFKK</sequence>
<organism evidence="2 3">
    <name type="scientific">Perca fluviatilis</name>
    <name type="common">European perch</name>
    <dbReference type="NCBI Taxonomy" id="8168"/>
    <lineage>
        <taxon>Eukaryota</taxon>
        <taxon>Metazoa</taxon>
        <taxon>Chordata</taxon>
        <taxon>Craniata</taxon>
        <taxon>Vertebrata</taxon>
        <taxon>Euteleostomi</taxon>
        <taxon>Actinopterygii</taxon>
        <taxon>Neopterygii</taxon>
        <taxon>Teleostei</taxon>
        <taxon>Neoteleostei</taxon>
        <taxon>Acanthomorphata</taxon>
        <taxon>Eupercaria</taxon>
        <taxon>Perciformes</taxon>
        <taxon>Percoidei</taxon>
        <taxon>Percidae</taxon>
        <taxon>Percinae</taxon>
        <taxon>Perca</taxon>
    </lineage>
</organism>
<dbReference type="GO" id="GO:1903479">
    <property type="term" value="P:mitotic actomyosin contractile ring assembly actin filament organization"/>
    <property type="evidence" value="ECO:0007669"/>
    <property type="project" value="TreeGrafter"/>
</dbReference>
<dbReference type="Proteomes" id="UP000465112">
    <property type="component" value="Chromosome 7"/>
</dbReference>
<protein>
    <recommendedName>
        <fullName evidence="1">RasGAP protein C-terminal domain-containing protein</fullName>
    </recommendedName>
</protein>
<gene>
    <name evidence="2" type="ORF">PFLUV_G00091850</name>
</gene>
<keyword evidence="3" id="KW-1185">Reference proteome</keyword>
<dbReference type="GO" id="GO:0051015">
    <property type="term" value="F:actin filament binding"/>
    <property type="evidence" value="ECO:0007669"/>
    <property type="project" value="TreeGrafter"/>
</dbReference>
<evidence type="ECO:0000313" key="3">
    <source>
        <dbReference type="Proteomes" id="UP000465112"/>
    </source>
</evidence>
<feature type="domain" description="RasGAP protein C-terminal" evidence="1">
    <location>
        <begin position="85"/>
        <end position="206"/>
    </location>
</feature>
<dbReference type="Pfam" id="PF03836">
    <property type="entry name" value="RasGAP_C"/>
    <property type="match status" value="1"/>
</dbReference>
<evidence type="ECO:0000259" key="1">
    <source>
        <dbReference type="Pfam" id="PF03836"/>
    </source>
</evidence>
<dbReference type="PANTHER" id="PTHR14149:SF10">
    <property type="entry name" value="RAS GTPASE-ACTIVATING-LIKE PROTEIN IQGAP3"/>
    <property type="match status" value="1"/>
</dbReference>
<comment type="caution">
    <text evidence="2">The sequence shown here is derived from an EMBL/GenBank/DDBJ whole genome shotgun (WGS) entry which is preliminary data.</text>
</comment>
<dbReference type="GO" id="GO:0005938">
    <property type="term" value="C:cell cortex"/>
    <property type="evidence" value="ECO:0007669"/>
    <property type="project" value="TreeGrafter"/>
</dbReference>
<evidence type="ECO:0000313" key="2">
    <source>
        <dbReference type="EMBL" id="KAF1388588.1"/>
    </source>
</evidence>